<name>A0ACC1QPM1_9HYPO</name>
<comment type="caution">
    <text evidence="1">The sequence shown here is derived from an EMBL/GenBank/DDBJ whole genome shotgun (WGS) entry which is preliminary data.</text>
</comment>
<evidence type="ECO:0000313" key="2">
    <source>
        <dbReference type="Proteomes" id="UP001148737"/>
    </source>
</evidence>
<reference evidence="1" key="1">
    <citation type="submission" date="2022-07" db="EMBL/GenBank/DDBJ databases">
        <title>Genome Sequence of Lecanicillium saksenae.</title>
        <authorList>
            <person name="Buettner E."/>
        </authorList>
    </citation>
    <scope>NUCLEOTIDE SEQUENCE</scope>
    <source>
        <strain evidence="1">VT-O1</strain>
    </source>
</reference>
<sequence>MLSSASTYVMSIESWPSQLIPGAIRKFVLGGGWRKARYLYEPTVTQLSVIHQSAIEFKKLAAKDDVFAMFYGSSFQRVNPRVFPPDRDTAPNETFSEQ</sequence>
<organism evidence="1 2">
    <name type="scientific">Lecanicillium saksenae</name>
    <dbReference type="NCBI Taxonomy" id="468837"/>
    <lineage>
        <taxon>Eukaryota</taxon>
        <taxon>Fungi</taxon>
        <taxon>Dikarya</taxon>
        <taxon>Ascomycota</taxon>
        <taxon>Pezizomycotina</taxon>
        <taxon>Sordariomycetes</taxon>
        <taxon>Hypocreomycetidae</taxon>
        <taxon>Hypocreales</taxon>
        <taxon>Cordycipitaceae</taxon>
        <taxon>Lecanicillium</taxon>
    </lineage>
</organism>
<evidence type="ECO:0000313" key="1">
    <source>
        <dbReference type="EMBL" id="KAJ3483271.1"/>
    </source>
</evidence>
<proteinExistence type="predicted"/>
<accession>A0ACC1QPM1</accession>
<keyword evidence="2" id="KW-1185">Reference proteome</keyword>
<gene>
    <name evidence="1" type="ORF">NLG97_g7348</name>
</gene>
<dbReference type="EMBL" id="JANAKD010001111">
    <property type="protein sequence ID" value="KAJ3483271.1"/>
    <property type="molecule type" value="Genomic_DNA"/>
</dbReference>
<dbReference type="Proteomes" id="UP001148737">
    <property type="component" value="Unassembled WGS sequence"/>
</dbReference>
<protein>
    <submittedName>
        <fullName evidence="1">Uncharacterized protein</fullName>
    </submittedName>
</protein>